<dbReference type="OrthoDB" id="427960at2759"/>
<keyword evidence="7" id="KW-1185">Reference proteome</keyword>
<reference evidence="7" key="1">
    <citation type="submission" date="2021-01" db="EMBL/GenBank/DDBJ databases">
        <title>Caligus Genome Assembly.</title>
        <authorList>
            <person name="Gallardo-Escarate C."/>
        </authorList>
    </citation>
    <scope>NUCLEOTIDE SEQUENCE [LARGE SCALE GENOMIC DNA]</scope>
</reference>
<evidence type="ECO:0000256" key="1">
    <source>
        <dbReference type="PROSITE-ProRule" id="PRU00047"/>
    </source>
</evidence>
<evidence type="ECO:0000313" key="5">
    <source>
        <dbReference type="EMBL" id="QQP38775.1"/>
    </source>
</evidence>
<gene>
    <name evidence="6" type="ORF">FKW44_000224</name>
    <name evidence="4" type="ORF">FKW44_018072</name>
    <name evidence="5" type="ORF">FKW44_019454</name>
</gene>
<feature type="domain" description="CCHC-type" evidence="3">
    <location>
        <begin position="374"/>
        <end position="390"/>
    </location>
</feature>
<dbReference type="Proteomes" id="UP000595437">
    <property type="component" value="Chromosome 13"/>
</dbReference>
<dbReference type="InterPro" id="IPR036875">
    <property type="entry name" value="Znf_CCHC_sf"/>
</dbReference>
<proteinExistence type="predicted"/>
<evidence type="ECO:0000313" key="6">
    <source>
        <dbReference type="EMBL" id="QQP55778.1"/>
    </source>
</evidence>
<protein>
    <recommendedName>
        <fullName evidence="3">CCHC-type domain-containing protein</fullName>
    </recommendedName>
</protein>
<dbReference type="Gene3D" id="4.10.60.10">
    <property type="entry name" value="Zinc finger, CCHC-type"/>
    <property type="match status" value="1"/>
</dbReference>
<dbReference type="Pfam" id="PF00098">
    <property type="entry name" value="zf-CCHC"/>
    <property type="match status" value="1"/>
</dbReference>
<feature type="compositionally biased region" description="Polar residues" evidence="2">
    <location>
        <begin position="33"/>
        <end position="47"/>
    </location>
</feature>
<dbReference type="EMBL" id="CP045901">
    <property type="protein sequence ID" value="QQP37698.1"/>
    <property type="molecule type" value="Genomic_DNA"/>
</dbReference>
<dbReference type="Proteomes" id="UP000595437">
    <property type="component" value="Chromosome 12"/>
</dbReference>
<evidence type="ECO:0000259" key="3">
    <source>
        <dbReference type="PROSITE" id="PS50158"/>
    </source>
</evidence>
<dbReference type="Proteomes" id="UP000595437">
    <property type="component" value="Chromosome 1"/>
</dbReference>
<keyword evidence="1" id="KW-0862">Zinc</keyword>
<dbReference type="EMBL" id="CP045902">
    <property type="protein sequence ID" value="QQP38775.1"/>
    <property type="molecule type" value="Genomic_DNA"/>
</dbReference>
<dbReference type="GO" id="GO:0003676">
    <property type="term" value="F:nucleic acid binding"/>
    <property type="evidence" value="ECO:0007669"/>
    <property type="project" value="InterPro"/>
</dbReference>
<organism evidence="5 7">
    <name type="scientific">Caligus rogercresseyi</name>
    <name type="common">Sea louse</name>
    <dbReference type="NCBI Taxonomy" id="217165"/>
    <lineage>
        <taxon>Eukaryota</taxon>
        <taxon>Metazoa</taxon>
        <taxon>Ecdysozoa</taxon>
        <taxon>Arthropoda</taxon>
        <taxon>Crustacea</taxon>
        <taxon>Multicrustacea</taxon>
        <taxon>Hexanauplia</taxon>
        <taxon>Copepoda</taxon>
        <taxon>Siphonostomatoida</taxon>
        <taxon>Caligidae</taxon>
        <taxon>Caligus</taxon>
    </lineage>
</organism>
<accession>A0A7T8GWL5</accession>
<dbReference type="PROSITE" id="PS50158">
    <property type="entry name" value="ZF_CCHC"/>
    <property type="match status" value="1"/>
</dbReference>
<evidence type="ECO:0000313" key="4">
    <source>
        <dbReference type="EMBL" id="QQP37698.1"/>
    </source>
</evidence>
<sequence length="401" mass="45487">MSKGRGQQILDALSQAKAEEEIRQQRAADELAHSTSRMNPTHRTPSAASLYWDDDYEPRANLYPMDNERPQSAAPVKTNLPRLTLMTDYTMWRNAVECIIEVTGASIQQVVAQIISAMDGDTMYRAQNVLSDFKKTLRGQHPADPINTIDDFLDRMDRVLNKVGETDRAKLRLETLKQRPYETTADYFQECSNLWARANQGSVNRSEGQLISSFLGGLVDGTIARLARMRVREAPGISANEVCNLVLSYEIGLREQDIEEKKKNDSTNHELMRNFDEVHRKELQALKFRNHQAGEPMDVDAIAAASRRRSIADLNAIQPSRPTEPKRKHCAIHGPAAHSTEECRIVKEQRASYQRSSLQRKPKSDQHSSQTTARCFNCNAPGHQSRNCTQPRRQRSYPKNS</sequence>
<name>A0A7T8GWL5_CALRO</name>
<feature type="compositionally biased region" description="Basic residues" evidence="2">
    <location>
        <begin position="392"/>
        <end position="401"/>
    </location>
</feature>
<feature type="region of interest" description="Disordered" evidence="2">
    <location>
        <begin position="350"/>
        <end position="401"/>
    </location>
</feature>
<dbReference type="SUPFAM" id="SSF57756">
    <property type="entry name" value="Retrovirus zinc finger-like domains"/>
    <property type="match status" value="1"/>
</dbReference>
<feature type="region of interest" description="Disordered" evidence="2">
    <location>
        <begin position="1"/>
        <end position="48"/>
    </location>
</feature>
<dbReference type="InterPro" id="IPR001878">
    <property type="entry name" value="Znf_CCHC"/>
</dbReference>
<feature type="compositionally biased region" description="Polar residues" evidence="2">
    <location>
        <begin position="382"/>
        <end position="391"/>
    </location>
</feature>
<feature type="compositionally biased region" description="Basic and acidic residues" evidence="2">
    <location>
        <begin position="17"/>
        <end position="32"/>
    </location>
</feature>
<keyword evidence="1" id="KW-0479">Metal-binding</keyword>
<keyword evidence="1" id="KW-0863">Zinc-finger</keyword>
<evidence type="ECO:0000313" key="7">
    <source>
        <dbReference type="Proteomes" id="UP000595437"/>
    </source>
</evidence>
<dbReference type="GO" id="GO:0008270">
    <property type="term" value="F:zinc ion binding"/>
    <property type="evidence" value="ECO:0007669"/>
    <property type="project" value="UniProtKB-KW"/>
</dbReference>
<evidence type="ECO:0000256" key="2">
    <source>
        <dbReference type="SAM" id="MobiDB-lite"/>
    </source>
</evidence>
<dbReference type="AlphaFoldDB" id="A0A7T8GWL5"/>
<reference evidence="5" key="2">
    <citation type="journal article" name="Sci. Data">
        <title>Chromosome-scale genome assembly of the sea louse Caligus rogercresseyi by SMRT sequencing and Hi-C analysis.</title>
        <authorList>
            <person name="Gallardo-Escarate C."/>
            <person name="Valenzuela-Munoz V."/>
            <person name="Nunez-Acuna G."/>
            <person name="Valenzuela-Miranda D."/>
            <person name="Goncalves A.T."/>
            <person name="Escobar-Sepulveda H."/>
            <person name="Liachko I."/>
            <person name="Nelson B."/>
            <person name="Roberts S."/>
            <person name="Warren W."/>
        </authorList>
    </citation>
    <scope>NUCLEOTIDE SEQUENCE</scope>
    <source>
        <tissue evidence="5">Whole tissue</tissue>
    </source>
</reference>
<dbReference type="EMBL" id="CP045890">
    <property type="protein sequence ID" value="QQP55778.1"/>
    <property type="molecule type" value="Genomic_DNA"/>
</dbReference>
<dbReference type="SMART" id="SM00343">
    <property type="entry name" value="ZnF_C2HC"/>
    <property type="match status" value="1"/>
</dbReference>